<dbReference type="EMBL" id="LUCH01010477">
    <property type="protein sequence ID" value="KAF5395772.1"/>
    <property type="molecule type" value="Genomic_DNA"/>
</dbReference>
<name>A0A8J4T8V0_9TREM</name>
<gene>
    <name evidence="1" type="ORF">PHET_11639</name>
</gene>
<organism evidence="1 2">
    <name type="scientific">Paragonimus heterotremus</name>
    <dbReference type="NCBI Taxonomy" id="100268"/>
    <lineage>
        <taxon>Eukaryota</taxon>
        <taxon>Metazoa</taxon>
        <taxon>Spiralia</taxon>
        <taxon>Lophotrochozoa</taxon>
        <taxon>Platyhelminthes</taxon>
        <taxon>Trematoda</taxon>
        <taxon>Digenea</taxon>
        <taxon>Plagiorchiida</taxon>
        <taxon>Troglotremata</taxon>
        <taxon>Troglotrematidae</taxon>
        <taxon>Paragonimus</taxon>
    </lineage>
</organism>
<sequence length="120" mass="14073">MYFTFFRLTDYQYEDFVGHSKMLPIMQRAVWLHIDLPGQGDGEEELPSRWVLNIPRNYQYEDFAGHSKMLPIMQRAVWLHIDLPGQGDGEEELPSRLDRNILSSQLCFLLCLTSCLYNVC</sequence>
<comment type="caution">
    <text evidence="1">The sequence shown here is derived from an EMBL/GenBank/DDBJ whole genome shotgun (WGS) entry which is preliminary data.</text>
</comment>
<evidence type="ECO:0000313" key="2">
    <source>
        <dbReference type="Proteomes" id="UP000748531"/>
    </source>
</evidence>
<keyword evidence="2" id="KW-1185">Reference proteome</keyword>
<accession>A0A8J4T8V0</accession>
<proteinExistence type="predicted"/>
<evidence type="ECO:0000313" key="1">
    <source>
        <dbReference type="EMBL" id="KAF5395772.1"/>
    </source>
</evidence>
<dbReference type="AlphaFoldDB" id="A0A8J4T8V0"/>
<protein>
    <submittedName>
        <fullName evidence="1">Uncharacterized protein</fullName>
    </submittedName>
</protein>
<reference evidence="1" key="1">
    <citation type="submission" date="2019-05" db="EMBL/GenBank/DDBJ databases">
        <title>Annotation for the trematode Paragonimus heterotremus.</title>
        <authorList>
            <person name="Choi Y.-J."/>
        </authorList>
    </citation>
    <scope>NUCLEOTIDE SEQUENCE</scope>
    <source>
        <strain evidence="1">LC</strain>
    </source>
</reference>
<dbReference type="OrthoDB" id="10495054at2759"/>
<dbReference type="Proteomes" id="UP000748531">
    <property type="component" value="Unassembled WGS sequence"/>
</dbReference>